<evidence type="ECO:0000313" key="1">
    <source>
        <dbReference type="EMBL" id="EMR01507.1"/>
    </source>
</evidence>
<sequence>MLRQHPEVATIVVRTSQLVYRFYEKGGFTLKEVVQEYWAPGFDLYYMECTNR</sequence>
<protein>
    <recommendedName>
        <fullName evidence="3">N-acetyltransferase domain-containing protein</fullName>
    </recommendedName>
</protein>
<name>M7N2H8_9BACT</name>
<keyword evidence="2" id="KW-1185">Reference proteome</keyword>
<proteinExistence type="predicted"/>
<dbReference type="STRING" id="1279009.ADICEAN_03364"/>
<evidence type="ECO:0008006" key="3">
    <source>
        <dbReference type="Google" id="ProtNLM"/>
    </source>
</evidence>
<dbReference type="Proteomes" id="UP000011910">
    <property type="component" value="Unassembled WGS sequence"/>
</dbReference>
<accession>M7N2H8</accession>
<organism evidence="1 2">
    <name type="scientific">Cesiribacter andamanensis AMV16</name>
    <dbReference type="NCBI Taxonomy" id="1279009"/>
    <lineage>
        <taxon>Bacteria</taxon>
        <taxon>Pseudomonadati</taxon>
        <taxon>Bacteroidota</taxon>
        <taxon>Cytophagia</taxon>
        <taxon>Cytophagales</taxon>
        <taxon>Cesiribacteraceae</taxon>
        <taxon>Cesiribacter</taxon>
    </lineage>
</organism>
<evidence type="ECO:0000313" key="2">
    <source>
        <dbReference type="Proteomes" id="UP000011910"/>
    </source>
</evidence>
<comment type="caution">
    <text evidence="1">The sequence shown here is derived from an EMBL/GenBank/DDBJ whole genome shotgun (WGS) entry which is preliminary data.</text>
</comment>
<dbReference type="InterPro" id="IPR016181">
    <property type="entry name" value="Acyl_CoA_acyltransferase"/>
</dbReference>
<dbReference type="EMBL" id="AODQ01000110">
    <property type="protein sequence ID" value="EMR01507.1"/>
    <property type="molecule type" value="Genomic_DNA"/>
</dbReference>
<gene>
    <name evidence="1" type="ORF">ADICEAN_03364</name>
</gene>
<dbReference type="AlphaFoldDB" id="M7N2H8"/>
<reference evidence="1 2" key="1">
    <citation type="journal article" date="2013" name="Genome Announc.">
        <title>Draft Genome Sequence of Cesiribacter andamanensis Strain AMV16T, Isolated from a Soil Sample from a Mud Volcano in the Andaman Islands, India.</title>
        <authorList>
            <person name="Shivaji S."/>
            <person name="Ara S."/>
            <person name="Begum Z."/>
            <person name="Srinivas T.N."/>
            <person name="Singh A."/>
            <person name="Kumar Pinnaka A."/>
        </authorList>
    </citation>
    <scope>NUCLEOTIDE SEQUENCE [LARGE SCALE GENOMIC DNA]</scope>
    <source>
        <strain evidence="1 2">AMV16</strain>
    </source>
</reference>
<dbReference type="SUPFAM" id="SSF55729">
    <property type="entry name" value="Acyl-CoA N-acyltransferases (Nat)"/>
    <property type="match status" value="1"/>
</dbReference>